<dbReference type="Proteomes" id="UP001377168">
    <property type="component" value="Unassembled WGS sequence"/>
</dbReference>
<keyword evidence="2" id="KW-1185">Reference proteome</keyword>
<comment type="caution">
    <text evidence="1">The sequence shown here is derived from an EMBL/GenBank/DDBJ whole genome shotgun (WGS) entry which is preliminary data.</text>
</comment>
<organism evidence="1 2">
    <name type="scientific">Streptomyces achmelvichensis</name>
    <dbReference type="NCBI Taxonomy" id="3134111"/>
    <lineage>
        <taxon>Bacteria</taxon>
        <taxon>Bacillati</taxon>
        <taxon>Actinomycetota</taxon>
        <taxon>Actinomycetes</taxon>
        <taxon>Kitasatosporales</taxon>
        <taxon>Streptomycetaceae</taxon>
        <taxon>Streptomyces</taxon>
    </lineage>
</organism>
<dbReference type="EMBL" id="JBBKAJ010000022">
    <property type="protein sequence ID" value="MEJ8633064.1"/>
    <property type="molecule type" value="Genomic_DNA"/>
</dbReference>
<name>A0ACC6PNU0_9ACTN</name>
<reference evidence="1" key="1">
    <citation type="submission" date="2024-03" db="EMBL/GenBank/DDBJ databases">
        <title>Novel Streptomyces species of biotechnological and ecological value are a feature of Machair soil.</title>
        <authorList>
            <person name="Prole J.R."/>
            <person name="Goodfellow M."/>
            <person name="Allenby N."/>
            <person name="Ward A.C."/>
        </authorList>
    </citation>
    <scope>NUCLEOTIDE SEQUENCE</scope>
    <source>
        <strain evidence="1">MS2.AVA.5</strain>
    </source>
</reference>
<evidence type="ECO:0000313" key="2">
    <source>
        <dbReference type="Proteomes" id="UP001377168"/>
    </source>
</evidence>
<proteinExistence type="predicted"/>
<protein>
    <submittedName>
        <fullName evidence="1">DUF6233 domain-containing protein</fullName>
    </submittedName>
</protein>
<gene>
    <name evidence="1" type="ORF">WKI67_06610</name>
</gene>
<sequence>MNADPLPPIVVVLPDGQEVRGLVHSRLRTSRGWMYQVGVPMWQTTAEEWVEPAELVLWVPAEYVRPMQGVPYEDIPTQQVEPVPAPATAAAVPPAAAAPAPEPDDVLVPAATPAVEAGESRRAWRIERLPRERGRPGWNVVHVHDCEDADDGDVLDLDQTLMVLRRPGTRACAKCGAAETLTPLQ</sequence>
<evidence type="ECO:0000313" key="1">
    <source>
        <dbReference type="EMBL" id="MEJ8633064.1"/>
    </source>
</evidence>
<accession>A0ACC6PNU0</accession>